<organism evidence="1">
    <name type="scientific">marine sediment metagenome</name>
    <dbReference type="NCBI Taxonomy" id="412755"/>
    <lineage>
        <taxon>unclassified sequences</taxon>
        <taxon>metagenomes</taxon>
        <taxon>ecological metagenomes</taxon>
    </lineage>
</organism>
<sequence length="32" mass="3532">SGARVKPLNLTAKESDENREVSVAIPVFMLLF</sequence>
<name>X1KAW1_9ZZZZ</name>
<accession>X1KAW1</accession>
<evidence type="ECO:0000313" key="1">
    <source>
        <dbReference type="EMBL" id="GAI04157.1"/>
    </source>
</evidence>
<comment type="caution">
    <text evidence="1">The sequence shown here is derived from an EMBL/GenBank/DDBJ whole genome shotgun (WGS) entry which is preliminary data.</text>
</comment>
<feature type="non-terminal residue" evidence="1">
    <location>
        <position position="1"/>
    </location>
</feature>
<protein>
    <submittedName>
        <fullName evidence="1">Uncharacterized protein</fullName>
    </submittedName>
</protein>
<gene>
    <name evidence="1" type="ORF">S06H3_23068</name>
</gene>
<proteinExistence type="predicted"/>
<reference evidence="1" key="1">
    <citation type="journal article" date="2014" name="Front. Microbiol.">
        <title>High frequency of phylogenetically diverse reductive dehalogenase-homologous genes in deep subseafloor sedimentary metagenomes.</title>
        <authorList>
            <person name="Kawai M."/>
            <person name="Futagami T."/>
            <person name="Toyoda A."/>
            <person name="Takaki Y."/>
            <person name="Nishi S."/>
            <person name="Hori S."/>
            <person name="Arai W."/>
            <person name="Tsubouchi T."/>
            <person name="Morono Y."/>
            <person name="Uchiyama I."/>
            <person name="Ito T."/>
            <person name="Fujiyama A."/>
            <person name="Inagaki F."/>
            <person name="Takami H."/>
        </authorList>
    </citation>
    <scope>NUCLEOTIDE SEQUENCE</scope>
    <source>
        <strain evidence="1">Expedition CK06-06</strain>
    </source>
</reference>
<dbReference type="EMBL" id="BARV01012462">
    <property type="protein sequence ID" value="GAI04157.1"/>
    <property type="molecule type" value="Genomic_DNA"/>
</dbReference>
<dbReference type="AlphaFoldDB" id="X1KAW1"/>